<sequence length="335" mass="34366">MNDERVDATTNADTPAADTPTAADPDESAIAPRRSRRVFVGLAAAATGAAAVTAATTLPAYLTHPPTAPLPAAAPGARYADKVVLVTGATSGIGAATARAFAAEGASVVFCGRRAHLGREIERSLPGSVYVRTDVRVAAEVEQLLAEVDHRFGRLDIAVNNAGISRTGAAHEMPVAEFDDVFDTNVRGAFLALKYEVPLMLRSGGGVVLCTTSQSRRPGGVAYSASKTALQAMVAAASMDYGAQGIRVNAIAPGTTDTALVRPDGLPDPLWHAFRDAWGPLNVAGLGRMATPEEIARAILGLCSDDFGYMTGSTVLVGGGPFGGAAMRMPPGLPG</sequence>
<evidence type="ECO:0000256" key="3">
    <source>
        <dbReference type="ARBA" id="ARBA00023027"/>
    </source>
</evidence>
<dbReference type="PRINTS" id="PR00080">
    <property type="entry name" value="SDRFAMILY"/>
</dbReference>
<dbReference type="InterPro" id="IPR057326">
    <property type="entry name" value="KR_dom"/>
</dbReference>
<dbReference type="Gene3D" id="3.40.50.720">
    <property type="entry name" value="NAD(P)-binding Rossmann-like Domain"/>
    <property type="match status" value="1"/>
</dbReference>
<dbReference type="FunFam" id="3.40.50.720:FF:000084">
    <property type="entry name" value="Short-chain dehydrogenase reductase"/>
    <property type="match status" value="1"/>
</dbReference>
<comment type="similarity">
    <text evidence="1">Belongs to the short-chain dehydrogenases/reductases (SDR) family.</text>
</comment>
<dbReference type="InterPro" id="IPR036291">
    <property type="entry name" value="NAD(P)-bd_dom_sf"/>
</dbReference>
<dbReference type="CDD" id="cd05233">
    <property type="entry name" value="SDR_c"/>
    <property type="match status" value="1"/>
</dbReference>
<evidence type="ECO:0000259" key="6">
    <source>
        <dbReference type="SMART" id="SM00822"/>
    </source>
</evidence>
<dbReference type="RefSeq" id="WP_196152554.1">
    <property type="nucleotide sequence ID" value="NZ_JADMLG010000014.1"/>
</dbReference>
<dbReference type="SMART" id="SM00822">
    <property type="entry name" value="PKS_KR"/>
    <property type="match status" value="1"/>
</dbReference>
<feature type="domain" description="Ketoreductase" evidence="6">
    <location>
        <begin position="82"/>
        <end position="254"/>
    </location>
</feature>
<proteinExistence type="inferred from homology"/>
<dbReference type="Pfam" id="PF13561">
    <property type="entry name" value="adh_short_C2"/>
    <property type="match status" value="1"/>
</dbReference>
<keyword evidence="5" id="KW-0472">Membrane</keyword>
<dbReference type="AlphaFoldDB" id="A0A931N705"/>
<evidence type="ECO:0000256" key="5">
    <source>
        <dbReference type="SAM" id="Phobius"/>
    </source>
</evidence>
<protein>
    <submittedName>
        <fullName evidence="7">SDR family oxidoreductase</fullName>
    </submittedName>
</protein>
<feature type="region of interest" description="Disordered" evidence="4">
    <location>
        <begin position="1"/>
        <end position="30"/>
    </location>
</feature>
<organism evidence="7 8">
    <name type="scientific">Nocardia bovistercoris</name>
    <dbReference type="NCBI Taxonomy" id="2785916"/>
    <lineage>
        <taxon>Bacteria</taxon>
        <taxon>Bacillati</taxon>
        <taxon>Actinomycetota</taxon>
        <taxon>Actinomycetes</taxon>
        <taxon>Mycobacteriales</taxon>
        <taxon>Nocardiaceae</taxon>
        <taxon>Nocardia</taxon>
    </lineage>
</organism>
<dbReference type="InterPro" id="IPR002347">
    <property type="entry name" value="SDR_fam"/>
</dbReference>
<gene>
    <name evidence="7" type="ORF">IT779_28650</name>
</gene>
<keyword evidence="5" id="KW-1133">Transmembrane helix</keyword>
<accession>A0A931N705</accession>
<feature type="compositionally biased region" description="Low complexity" evidence="4">
    <location>
        <begin position="8"/>
        <end position="23"/>
    </location>
</feature>
<dbReference type="GO" id="GO:0016491">
    <property type="term" value="F:oxidoreductase activity"/>
    <property type="evidence" value="ECO:0007669"/>
    <property type="project" value="UniProtKB-KW"/>
</dbReference>
<evidence type="ECO:0000313" key="8">
    <source>
        <dbReference type="Proteomes" id="UP000655751"/>
    </source>
</evidence>
<keyword evidence="8" id="KW-1185">Reference proteome</keyword>
<dbReference type="PANTHER" id="PTHR24321:SF8">
    <property type="entry name" value="ESTRADIOL 17-BETA-DEHYDROGENASE 8-RELATED"/>
    <property type="match status" value="1"/>
</dbReference>
<keyword evidence="3" id="KW-0520">NAD</keyword>
<keyword evidence="5" id="KW-0812">Transmembrane</keyword>
<dbReference type="PROSITE" id="PS51318">
    <property type="entry name" value="TAT"/>
    <property type="match status" value="1"/>
</dbReference>
<evidence type="ECO:0000313" key="7">
    <source>
        <dbReference type="EMBL" id="MBH0780248.1"/>
    </source>
</evidence>
<feature type="transmembrane region" description="Helical" evidence="5">
    <location>
        <begin position="38"/>
        <end position="62"/>
    </location>
</feature>
<evidence type="ECO:0000256" key="2">
    <source>
        <dbReference type="ARBA" id="ARBA00023002"/>
    </source>
</evidence>
<evidence type="ECO:0000256" key="1">
    <source>
        <dbReference type="ARBA" id="ARBA00006484"/>
    </source>
</evidence>
<dbReference type="EMBL" id="JADMLG010000014">
    <property type="protein sequence ID" value="MBH0780248.1"/>
    <property type="molecule type" value="Genomic_DNA"/>
</dbReference>
<dbReference type="PANTHER" id="PTHR24321">
    <property type="entry name" value="DEHYDROGENASES, SHORT CHAIN"/>
    <property type="match status" value="1"/>
</dbReference>
<evidence type="ECO:0000256" key="4">
    <source>
        <dbReference type="SAM" id="MobiDB-lite"/>
    </source>
</evidence>
<name>A0A931N705_9NOCA</name>
<dbReference type="InterPro" id="IPR006311">
    <property type="entry name" value="TAT_signal"/>
</dbReference>
<reference evidence="7" key="1">
    <citation type="submission" date="2020-11" db="EMBL/GenBank/DDBJ databases">
        <title>Nocardia NEAU-351.nov., a novel actinomycete isolated from the cow dung.</title>
        <authorList>
            <person name="Zhang X."/>
        </authorList>
    </citation>
    <scope>NUCLEOTIDE SEQUENCE</scope>
    <source>
        <strain evidence="7">NEAU-351</strain>
    </source>
</reference>
<dbReference type="PRINTS" id="PR00081">
    <property type="entry name" value="GDHRDH"/>
</dbReference>
<keyword evidence="2" id="KW-0560">Oxidoreductase</keyword>
<dbReference type="Proteomes" id="UP000655751">
    <property type="component" value="Unassembled WGS sequence"/>
</dbReference>
<comment type="caution">
    <text evidence="7">The sequence shown here is derived from an EMBL/GenBank/DDBJ whole genome shotgun (WGS) entry which is preliminary data.</text>
</comment>
<dbReference type="SUPFAM" id="SSF51735">
    <property type="entry name" value="NAD(P)-binding Rossmann-fold domains"/>
    <property type="match status" value="1"/>
</dbReference>